<dbReference type="GO" id="GO:0016413">
    <property type="term" value="F:O-acetyltransferase activity"/>
    <property type="evidence" value="ECO:0007669"/>
    <property type="project" value="TreeGrafter"/>
</dbReference>
<feature type="transmembrane region" description="Helical" evidence="7">
    <location>
        <begin position="234"/>
        <end position="252"/>
    </location>
</feature>
<evidence type="ECO:0000259" key="8">
    <source>
        <dbReference type="Pfam" id="PF01757"/>
    </source>
</evidence>
<evidence type="ECO:0000256" key="1">
    <source>
        <dbReference type="ARBA" id="ARBA00004651"/>
    </source>
</evidence>
<gene>
    <name evidence="9" type="ORF">SAMN04488036_106183</name>
</gene>
<dbReference type="InterPro" id="IPR002656">
    <property type="entry name" value="Acyl_transf_3_dom"/>
</dbReference>
<name>A0A1I4FRY2_9RHOB</name>
<feature type="transmembrane region" description="Helical" evidence="7">
    <location>
        <begin position="52"/>
        <end position="74"/>
    </location>
</feature>
<dbReference type="STRING" id="1280847.SAMN04488036_106183"/>
<dbReference type="PANTHER" id="PTHR40074">
    <property type="entry name" value="O-ACETYLTRANSFERASE WECH"/>
    <property type="match status" value="1"/>
</dbReference>
<evidence type="ECO:0000256" key="4">
    <source>
        <dbReference type="ARBA" id="ARBA00022692"/>
    </source>
</evidence>
<evidence type="ECO:0000256" key="3">
    <source>
        <dbReference type="ARBA" id="ARBA00022475"/>
    </source>
</evidence>
<keyword evidence="5 7" id="KW-1133">Transmembrane helix</keyword>
<feature type="transmembrane region" description="Helical" evidence="7">
    <location>
        <begin position="95"/>
        <end position="112"/>
    </location>
</feature>
<evidence type="ECO:0000256" key="7">
    <source>
        <dbReference type="SAM" id="Phobius"/>
    </source>
</evidence>
<proteinExistence type="inferred from homology"/>
<dbReference type="Proteomes" id="UP000198851">
    <property type="component" value="Unassembled WGS sequence"/>
</dbReference>
<keyword evidence="9" id="KW-0012">Acyltransferase</keyword>
<dbReference type="Pfam" id="PF01757">
    <property type="entry name" value="Acyl_transf_3"/>
    <property type="match status" value="1"/>
</dbReference>
<comment type="subcellular location">
    <subcellularLocation>
        <location evidence="1">Cell membrane</location>
        <topology evidence="1">Multi-pass membrane protein</topology>
    </subcellularLocation>
</comment>
<feature type="transmembrane region" description="Helical" evidence="7">
    <location>
        <begin position="169"/>
        <end position="185"/>
    </location>
</feature>
<evidence type="ECO:0000313" key="9">
    <source>
        <dbReference type="EMBL" id="SFL19431.1"/>
    </source>
</evidence>
<dbReference type="OrthoDB" id="1072135at2"/>
<feature type="transmembrane region" description="Helical" evidence="7">
    <location>
        <begin position="12"/>
        <end position="32"/>
    </location>
</feature>
<evidence type="ECO:0000256" key="5">
    <source>
        <dbReference type="ARBA" id="ARBA00022989"/>
    </source>
</evidence>
<organism evidence="9 10">
    <name type="scientific">Shimia haliotis</name>
    <dbReference type="NCBI Taxonomy" id="1280847"/>
    <lineage>
        <taxon>Bacteria</taxon>
        <taxon>Pseudomonadati</taxon>
        <taxon>Pseudomonadota</taxon>
        <taxon>Alphaproteobacteria</taxon>
        <taxon>Rhodobacterales</taxon>
        <taxon>Roseobacteraceae</taxon>
    </lineage>
</organism>
<feature type="transmembrane region" description="Helical" evidence="7">
    <location>
        <begin position="297"/>
        <end position="315"/>
    </location>
</feature>
<feature type="domain" description="Acyltransferase 3" evidence="8">
    <location>
        <begin position="12"/>
        <end position="350"/>
    </location>
</feature>
<keyword evidence="4 7" id="KW-0812">Transmembrane</keyword>
<dbReference type="GO" id="GO:0005886">
    <property type="term" value="C:plasma membrane"/>
    <property type="evidence" value="ECO:0007669"/>
    <property type="project" value="UniProtKB-SubCell"/>
</dbReference>
<dbReference type="PANTHER" id="PTHR40074:SF2">
    <property type="entry name" value="O-ACETYLTRANSFERASE WECH"/>
    <property type="match status" value="1"/>
</dbReference>
<dbReference type="AlphaFoldDB" id="A0A1I4FRY2"/>
<feature type="transmembrane region" description="Helical" evidence="7">
    <location>
        <begin position="272"/>
        <end position="290"/>
    </location>
</feature>
<feature type="transmembrane region" description="Helical" evidence="7">
    <location>
        <begin position="144"/>
        <end position="162"/>
    </location>
</feature>
<feature type="transmembrane region" description="Helical" evidence="7">
    <location>
        <begin position="205"/>
        <end position="225"/>
    </location>
</feature>
<keyword evidence="10" id="KW-1185">Reference proteome</keyword>
<keyword evidence="9" id="KW-0808">Transferase</keyword>
<accession>A0A1I4FRY2</accession>
<feature type="transmembrane region" description="Helical" evidence="7">
    <location>
        <begin position="335"/>
        <end position="352"/>
    </location>
</feature>
<sequence length="381" mass="43161">MGVAPVLPQRHTWIDALRLFAGLSMVGLHATADPMGQPFADASPQERLGPMVLRAVLYTARTELFLMISVLLLLMALDHRPRGYGTVLQQQARRLLVPFIFWTAFYAAYGILKAQQYGYSDAEIARVLSPAEWLGFLLLGDVKYHMHFIPTLFALILFFPLFRLSERQPIWGLLILILLLVKRNLDGVVYQYFWDTDVLPYLARLIKVTTYVGYGMAAGAILGLWRKFPAKDRISWVPVLLLIAVFLFYFKAISTARVVETGAWDFAYEPGYWADFLMPALVLALCMCLAERQWPAWISKVSMYSFGIYLCHPIFLDLAEITIRDLPLPPMQQVLSKLAWTLPATCGFVFALSKMPSLAWTIGLGSLPRLLTRGQTHAHLE</sequence>
<keyword evidence="3" id="KW-1003">Cell membrane</keyword>
<evidence type="ECO:0000256" key="6">
    <source>
        <dbReference type="ARBA" id="ARBA00023136"/>
    </source>
</evidence>
<reference evidence="10" key="1">
    <citation type="submission" date="2016-10" db="EMBL/GenBank/DDBJ databases">
        <authorList>
            <person name="Varghese N."/>
            <person name="Submissions S."/>
        </authorList>
    </citation>
    <scope>NUCLEOTIDE SEQUENCE [LARGE SCALE GENOMIC DNA]</scope>
    <source>
        <strain evidence="10">DSM 28453</strain>
    </source>
</reference>
<evidence type="ECO:0000313" key="10">
    <source>
        <dbReference type="Proteomes" id="UP000198851"/>
    </source>
</evidence>
<dbReference type="GO" id="GO:0009246">
    <property type="term" value="P:enterobacterial common antigen biosynthetic process"/>
    <property type="evidence" value="ECO:0007669"/>
    <property type="project" value="TreeGrafter"/>
</dbReference>
<dbReference type="RefSeq" id="WP_093324873.1">
    <property type="nucleotide sequence ID" value="NZ_FOSZ01000006.1"/>
</dbReference>
<dbReference type="EMBL" id="FOSZ01000006">
    <property type="protein sequence ID" value="SFL19431.1"/>
    <property type="molecule type" value="Genomic_DNA"/>
</dbReference>
<keyword evidence="6 7" id="KW-0472">Membrane</keyword>
<evidence type="ECO:0000256" key="2">
    <source>
        <dbReference type="ARBA" id="ARBA00007400"/>
    </source>
</evidence>
<protein>
    <submittedName>
        <fullName evidence="9">Surface polysaccharide O-acyltransferase, integral membrane enzyme</fullName>
    </submittedName>
</protein>
<comment type="similarity">
    <text evidence="2">Belongs to the acyltransferase 3 family.</text>
</comment>